<feature type="compositionally biased region" description="Basic and acidic residues" evidence="1">
    <location>
        <begin position="1"/>
        <end position="10"/>
    </location>
</feature>
<protein>
    <submittedName>
        <fullName evidence="2">Uncharacterized protein</fullName>
    </submittedName>
</protein>
<name>A0A517R739_9PLAN</name>
<organism evidence="2 3">
    <name type="scientific">Stratiformator vulcanicus</name>
    <dbReference type="NCBI Taxonomy" id="2527980"/>
    <lineage>
        <taxon>Bacteria</taxon>
        <taxon>Pseudomonadati</taxon>
        <taxon>Planctomycetota</taxon>
        <taxon>Planctomycetia</taxon>
        <taxon>Planctomycetales</taxon>
        <taxon>Planctomycetaceae</taxon>
        <taxon>Stratiformator</taxon>
    </lineage>
</organism>
<dbReference type="AlphaFoldDB" id="A0A517R739"/>
<sequence>MPENKSDGRGGARQGSGRPTPFEAGTDRTAVRINLPGSIVAAADRWAAERGVDRTAAIAYMIGKVTGEPVPWRDGTPPRKS</sequence>
<reference evidence="2 3" key="1">
    <citation type="submission" date="2019-02" db="EMBL/GenBank/DDBJ databases">
        <title>Deep-cultivation of Planctomycetes and their phenomic and genomic characterization uncovers novel biology.</title>
        <authorList>
            <person name="Wiegand S."/>
            <person name="Jogler M."/>
            <person name="Boedeker C."/>
            <person name="Pinto D."/>
            <person name="Vollmers J."/>
            <person name="Rivas-Marin E."/>
            <person name="Kohn T."/>
            <person name="Peeters S.H."/>
            <person name="Heuer A."/>
            <person name="Rast P."/>
            <person name="Oberbeckmann S."/>
            <person name="Bunk B."/>
            <person name="Jeske O."/>
            <person name="Meyerdierks A."/>
            <person name="Storesund J.E."/>
            <person name="Kallscheuer N."/>
            <person name="Luecker S."/>
            <person name="Lage O.M."/>
            <person name="Pohl T."/>
            <person name="Merkel B.J."/>
            <person name="Hornburger P."/>
            <person name="Mueller R.-W."/>
            <person name="Bruemmer F."/>
            <person name="Labrenz M."/>
            <person name="Spormann A.M."/>
            <person name="Op den Camp H."/>
            <person name="Overmann J."/>
            <person name="Amann R."/>
            <person name="Jetten M.S.M."/>
            <person name="Mascher T."/>
            <person name="Medema M.H."/>
            <person name="Devos D.P."/>
            <person name="Kaster A.-K."/>
            <person name="Ovreas L."/>
            <person name="Rohde M."/>
            <person name="Galperin M.Y."/>
            <person name="Jogler C."/>
        </authorList>
    </citation>
    <scope>NUCLEOTIDE SEQUENCE [LARGE SCALE GENOMIC DNA]</scope>
    <source>
        <strain evidence="2 3">Pan189</strain>
    </source>
</reference>
<keyword evidence="3" id="KW-1185">Reference proteome</keyword>
<evidence type="ECO:0000313" key="2">
    <source>
        <dbReference type="EMBL" id="QDT39717.1"/>
    </source>
</evidence>
<dbReference type="KEGG" id="svp:Pan189_41260"/>
<feature type="region of interest" description="Disordered" evidence="1">
    <location>
        <begin position="1"/>
        <end position="29"/>
    </location>
</feature>
<dbReference type="EMBL" id="CP036268">
    <property type="protein sequence ID" value="QDT39717.1"/>
    <property type="molecule type" value="Genomic_DNA"/>
</dbReference>
<proteinExistence type="predicted"/>
<accession>A0A517R739</accession>
<evidence type="ECO:0000256" key="1">
    <source>
        <dbReference type="SAM" id="MobiDB-lite"/>
    </source>
</evidence>
<evidence type="ECO:0000313" key="3">
    <source>
        <dbReference type="Proteomes" id="UP000317318"/>
    </source>
</evidence>
<dbReference type="Proteomes" id="UP000317318">
    <property type="component" value="Chromosome"/>
</dbReference>
<gene>
    <name evidence="2" type="ORF">Pan189_41260</name>
</gene>
<dbReference type="RefSeq" id="WP_145365840.1">
    <property type="nucleotide sequence ID" value="NZ_CP036268.1"/>
</dbReference>